<accession>A0AC60PXM1</accession>
<sequence>MQNLEVDDQGDVPKKYPTNLWQARERLQKIYLNNGKLFNDLVHVRNKTTQ</sequence>
<keyword evidence="2" id="KW-1185">Reference proteome</keyword>
<reference evidence="1 2" key="1">
    <citation type="journal article" date="2020" name="Cell">
        <title>Large-Scale Comparative Analyses of Tick Genomes Elucidate Their Genetic Diversity and Vector Capacities.</title>
        <authorList>
            <consortium name="Tick Genome and Microbiome Consortium (TIGMIC)"/>
            <person name="Jia N."/>
            <person name="Wang J."/>
            <person name="Shi W."/>
            <person name="Du L."/>
            <person name="Sun Y."/>
            <person name="Zhan W."/>
            <person name="Jiang J.F."/>
            <person name="Wang Q."/>
            <person name="Zhang B."/>
            <person name="Ji P."/>
            <person name="Bell-Sakyi L."/>
            <person name="Cui X.M."/>
            <person name="Yuan T.T."/>
            <person name="Jiang B.G."/>
            <person name="Yang W.F."/>
            <person name="Lam T.T."/>
            <person name="Chang Q.C."/>
            <person name="Ding S.J."/>
            <person name="Wang X.J."/>
            <person name="Zhu J.G."/>
            <person name="Ruan X.D."/>
            <person name="Zhao L."/>
            <person name="Wei J.T."/>
            <person name="Ye R.Z."/>
            <person name="Que T.C."/>
            <person name="Du C.H."/>
            <person name="Zhou Y.H."/>
            <person name="Cheng J.X."/>
            <person name="Dai P.F."/>
            <person name="Guo W.B."/>
            <person name="Han X.H."/>
            <person name="Huang E.J."/>
            <person name="Li L.F."/>
            <person name="Wei W."/>
            <person name="Gao Y.C."/>
            <person name="Liu J.Z."/>
            <person name="Shao H.Z."/>
            <person name="Wang X."/>
            <person name="Wang C.C."/>
            <person name="Yang T.C."/>
            <person name="Huo Q.B."/>
            <person name="Li W."/>
            <person name="Chen H.Y."/>
            <person name="Chen S.E."/>
            <person name="Zhou L.G."/>
            <person name="Ni X.B."/>
            <person name="Tian J.H."/>
            <person name="Sheng Y."/>
            <person name="Liu T."/>
            <person name="Pan Y.S."/>
            <person name="Xia L.Y."/>
            <person name="Li J."/>
            <person name="Zhao F."/>
            <person name="Cao W.C."/>
        </authorList>
    </citation>
    <scope>NUCLEOTIDE SEQUENCE [LARGE SCALE GENOMIC DNA]</scope>
    <source>
        <strain evidence="1">Iper-2018</strain>
    </source>
</reference>
<gene>
    <name evidence="1" type="ORF">HPB47_027540</name>
</gene>
<protein>
    <submittedName>
        <fullName evidence="1">Uncharacterized protein</fullName>
    </submittedName>
</protein>
<dbReference type="EMBL" id="JABSTQ010009866">
    <property type="protein sequence ID" value="KAG0425278.1"/>
    <property type="molecule type" value="Genomic_DNA"/>
</dbReference>
<dbReference type="Proteomes" id="UP000805193">
    <property type="component" value="Unassembled WGS sequence"/>
</dbReference>
<evidence type="ECO:0000313" key="1">
    <source>
        <dbReference type="EMBL" id="KAG0425278.1"/>
    </source>
</evidence>
<name>A0AC60PXM1_IXOPE</name>
<evidence type="ECO:0000313" key="2">
    <source>
        <dbReference type="Proteomes" id="UP000805193"/>
    </source>
</evidence>
<proteinExistence type="predicted"/>
<feature type="non-terminal residue" evidence="1">
    <location>
        <position position="50"/>
    </location>
</feature>
<comment type="caution">
    <text evidence="1">The sequence shown here is derived from an EMBL/GenBank/DDBJ whole genome shotgun (WGS) entry which is preliminary data.</text>
</comment>
<organism evidence="1 2">
    <name type="scientific">Ixodes persulcatus</name>
    <name type="common">Taiga tick</name>
    <dbReference type="NCBI Taxonomy" id="34615"/>
    <lineage>
        <taxon>Eukaryota</taxon>
        <taxon>Metazoa</taxon>
        <taxon>Ecdysozoa</taxon>
        <taxon>Arthropoda</taxon>
        <taxon>Chelicerata</taxon>
        <taxon>Arachnida</taxon>
        <taxon>Acari</taxon>
        <taxon>Parasitiformes</taxon>
        <taxon>Ixodida</taxon>
        <taxon>Ixodoidea</taxon>
        <taxon>Ixodidae</taxon>
        <taxon>Ixodinae</taxon>
        <taxon>Ixodes</taxon>
    </lineage>
</organism>